<keyword evidence="1" id="KW-0812">Transmembrane</keyword>
<dbReference type="AlphaFoldDB" id="A0A1E3AS78"/>
<keyword evidence="1" id="KW-1133">Transmembrane helix</keyword>
<keyword evidence="1" id="KW-0472">Membrane</keyword>
<evidence type="ECO:0000256" key="1">
    <source>
        <dbReference type="SAM" id="Phobius"/>
    </source>
</evidence>
<dbReference type="GeneID" id="93300957"/>
<feature type="transmembrane region" description="Helical" evidence="1">
    <location>
        <begin position="6"/>
        <end position="24"/>
    </location>
</feature>
<gene>
    <name evidence="2" type="ORF">BEH84_01970</name>
</gene>
<evidence type="ECO:0008006" key="4">
    <source>
        <dbReference type="Google" id="ProtNLM"/>
    </source>
</evidence>
<protein>
    <recommendedName>
        <fullName evidence="4">DUF3784 domain-containing protein</fullName>
    </recommendedName>
</protein>
<feature type="transmembrane region" description="Helical" evidence="1">
    <location>
        <begin position="75"/>
        <end position="97"/>
    </location>
</feature>
<sequence length="106" mass="12103">MLGFIIWAFVGIAVIAIGIFAFFSKKAVGVWANIEMFEVTDYKKYNYAVGKMLCIFGVVFIILGFPLLSRQTAPFILFSTVGIIIETIIAMAFYTRIIEKKYRKRK</sequence>
<name>A0A1E3AS78_9FIRM</name>
<dbReference type="Proteomes" id="UP000095003">
    <property type="component" value="Unassembled WGS sequence"/>
</dbReference>
<evidence type="ECO:0000313" key="2">
    <source>
        <dbReference type="EMBL" id="ODM11361.1"/>
    </source>
</evidence>
<reference evidence="2 3" key="1">
    <citation type="submission" date="2016-07" db="EMBL/GenBank/DDBJ databases">
        <title>Characterization of isolates of Eisenbergiella tayi derived from blood cultures, using whole genome sequencing.</title>
        <authorList>
            <person name="Burdz T."/>
            <person name="Wiebe D."/>
            <person name="Huynh C."/>
            <person name="Bernard K."/>
        </authorList>
    </citation>
    <scope>NUCLEOTIDE SEQUENCE [LARGE SCALE GENOMIC DNA]</scope>
    <source>
        <strain evidence="2 3">NML 120489</strain>
    </source>
</reference>
<organism evidence="2 3">
    <name type="scientific">Eisenbergiella tayi</name>
    <dbReference type="NCBI Taxonomy" id="1432052"/>
    <lineage>
        <taxon>Bacteria</taxon>
        <taxon>Bacillati</taxon>
        <taxon>Bacillota</taxon>
        <taxon>Clostridia</taxon>
        <taxon>Lachnospirales</taxon>
        <taxon>Lachnospiraceae</taxon>
        <taxon>Eisenbergiella</taxon>
    </lineage>
</organism>
<proteinExistence type="predicted"/>
<evidence type="ECO:0000313" key="3">
    <source>
        <dbReference type="Proteomes" id="UP000095003"/>
    </source>
</evidence>
<feature type="transmembrane region" description="Helical" evidence="1">
    <location>
        <begin position="45"/>
        <end position="69"/>
    </location>
</feature>
<dbReference type="RefSeq" id="WP_069156683.1">
    <property type="nucleotide sequence ID" value="NZ_MCGI01000002.1"/>
</dbReference>
<accession>A0A1E3AS78</accession>
<comment type="caution">
    <text evidence="2">The sequence shown here is derived from an EMBL/GenBank/DDBJ whole genome shotgun (WGS) entry which is preliminary data.</text>
</comment>
<dbReference type="EMBL" id="MCGI01000002">
    <property type="protein sequence ID" value="ODM11361.1"/>
    <property type="molecule type" value="Genomic_DNA"/>
</dbReference>